<dbReference type="Proteomes" id="UP000304941">
    <property type="component" value="Unassembled WGS sequence"/>
</dbReference>
<name>A0ABY2U6W4_9PSED</name>
<organism evidence="1 2">
    <name type="scientific">Pseudomonas edaphica</name>
    <dbReference type="NCBI Taxonomy" id="2006980"/>
    <lineage>
        <taxon>Bacteria</taxon>
        <taxon>Pseudomonadati</taxon>
        <taxon>Pseudomonadota</taxon>
        <taxon>Gammaproteobacteria</taxon>
        <taxon>Pseudomonadales</taxon>
        <taxon>Pseudomonadaceae</taxon>
        <taxon>Pseudomonas</taxon>
    </lineage>
</organism>
<accession>A0ABY2U6W4</accession>
<comment type="caution">
    <text evidence="1">The sequence shown here is derived from an EMBL/GenBank/DDBJ whole genome shotgun (WGS) entry which is preliminary data.</text>
</comment>
<keyword evidence="2" id="KW-1185">Reference proteome</keyword>
<proteinExistence type="predicted"/>
<reference evidence="1 2" key="1">
    <citation type="submission" date="2019-05" db="EMBL/GenBank/DDBJ databases">
        <title>Pseudomonas edaphica sp. nov., isolated from rhizospheric soil of Cistus ladanifer L. in Spain.</title>
        <authorList>
            <person name="Peix A."/>
        </authorList>
    </citation>
    <scope>NUCLEOTIDE SEQUENCE [LARGE SCALE GENOMIC DNA]</scope>
    <source>
        <strain evidence="1 2">RD25</strain>
    </source>
</reference>
<evidence type="ECO:0000313" key="2">
    <source>
        <dbReference type="Proteomes" id="UP000304941"/>
    </source>
</evidence>
<protein>
    <submittedName>
        <fullName evidence="1">Uncharacterized protein</fullName>
    </submittedName>
</protein>
<dbReference type="RefSeq" id="WP_104912350.1">
    <property type="nucleotide sequence ID" value="NZ_VBVZ01000129.1"/>
</dbReference>
<gene>
    <name evidence="1" type="ORF">FEM54_10975</name>
</gene>
<dbReference type="EMBL" id="VBVZ01000129">
    <property type="protein sequence ID" value="TLG91903.1"/>
    <property type="molecule type" value="Genomic_DNA"/>
</dbReference>
<evidence type="ECO:0000313" key="1">
    <source>
        <dbReference type="EMBL" id="TLG91903.1"/>
    </source>
</evidence>
<sequence length="90" mass="10076">MLKPVVFQVSVAPEGLGVDEIQVPERMLEFFLKSLPRTWPDAKALAAGKGKRLIEVCPDLETAVVQQRLKRNVEALAAFVRREEQAFAEV</sequence>